<organism evidence="1 2">
    <name type="scientific">Amycolatopsis endophytica</name>
    <dbReference type="NCBI Taxonomy" id="860233"/>
    <lineage>
        <taxon>Bacteria</taxon>
        <taxon>Bacillati</taxon>
        <taxon>Actinomycetota</taxon>
        <taxon>Actinomycetes</taxon>
        <taxon>Pseudonocardiales</taxon>
        <taxon>Pseudonocardiaceae</taxon>
        <taxon>Amycolatopsis</taxon>
    </lineage>
</organism>
<protein>
    <recommendedName>
        <fullName evidence="3">DUF3137 domain-containing protein</fullName>
    </recommendedName>
</protein>
<evidence type="ECO:0000313" key="1">
    <source>
        <dbReference type="EMBL" id="NYI88728.1"/>
    </source>
</evidence>
<reference evidence="1 2" key="1">
    <citation type="submission" date="2020-07" db="EMBL/GenBank/DDBJ databases">
        <title>Sequencing the genomes of 1000 actinobacteria strains.</title>
        <authorList>
            <person name="Klenk H.-P."/>
        </authorList>
    </citation>
    <scope>NUCLEOTIDE SEQUENCE [LARGE SCALE GENOMIC DNA]</scope>
    <source>
        <strain evidence="1 2">DSM 104006</strain>
    </source>
</reference>
<comment type="caution">
    <text evidence="1">The sequence shown here is derived from an EMBL/GenBank/DDBJ whole genome shotgun (WGS) entry which is preliminary data.</text>
</comment>
<gene>
    <name evidence="1" type="ORF">HNR02_002051</name>
</gene>
<proteinExistence type="predicted"/>
<accession>A0A853B106</accession>
<evidence type="ECO:0008006" key="3">
    <source>
        <dbReference type="Google" id="ProtNLM"/>
    </source>
</evidence>
<dbReference type="AlphaFoldDB" id="A0A853B106"/>
<dbReference type="RefSeq" id="WP_179772924.1">
    <property type="nucleotide sequence ID" value="NZ_JACCFK010000001.1"/>
</dbReference>
<dbReference type="Proteomes" id="UP000549616">
    <property type="component" value="Unassembled WGS sequence"/>
</dbReference>
<name>A0A853B106_9PSEU</name>
<sequence length="189" mass="20666">MVIVLILIGIIACGVVAGLVLRPRVRAAEDAFAQRVRALSDRTGWQPDRAPLPPLQEAFPGINDVLGSTFHHGIQVNLQLAGPWRGVPVRVLQLRYRTEHVATVRAATMVLVPRPVPGPSLLVHGRNDHDALRQLPPGIAQQIVADPRTQPLFFTPEHLAAVFPGEITQDLTVAAADLLTELRLRLDVR</sequence>
<evidence type="ECO:0000313" key="2">
    <source>
        <dbReference type="Proteomes" id="UP000549616"/>
    </source>
</evidence>
<keyword evidence="2" id="KW-1185">Reference proteome</keyword>
<dbReference type="EMBL" id="JACCFK010000001">
    <property type="protein sequence ID" value="NYI88728.1"/>
    <property type="molecule type" value="Genomic_DNA"/>
</dbReference>